<comment type="caution">
    <text evidence="2">The sequence shown here is derived from an EMBL/GenBank/DDBJ whole genome shotgun (WGS) entry which is preliminary data.</text>
</comment>
<proteinExistence type="predicted"/>
<keyword evidence="3" id="KW-1185">Reference proteome</keyword>
<dbReference type="EMBL" id="JACXVP010000012">
    <property type="protein sequence ID" value="KAG5571331.1"/>
    <property type="molecule type" value="Genomic_DNA"/>
</dbReference>
<gene>
    <name evidence="2" type="ORF">H5410_061097</name>
</gene>
<organism evidence="2 3">
    <name type="scientific">Solanum commersonii</name>
    <name type="common">Commerson's wild potato</name>
    <name type="synonym">Commerson's nightshade</name>
    <dbReference type="NCBI Taxonomy" id="4109"/>
    <lineage>
        <taxon>Eukaryota</taxon>
        <taxon>Viridiplantae</taxon>
        <taxon>Streptophyta</taxon>
        <taxon>Embryophyta</taxon>
        <taxon>Tracheophyta</taxon>
        <taxon>Spermatophyta</taxon>
        <taxon>Magnoliopsida</taxon>
        <taxon>eudicotyledons</taxon>
        <taxon>Gunneridae</taxon>
        <taxon>Pentapetalae</taxon>
        <taxon>asterids</taxon>
        <taxon>lamiids</taxon>
        <taxon>Solanales</taxon>
        <taxon>Solanaceae</taxon>
        <taxon>Solanoideae</taxon>
        <taxon>Solaneae</taxon>
        <taxon>Solanum</taxon>
    </lineage>
</organism>
<reference evidence="2 3" key="1">
    <citation type="submission" date="2020-09" db="EMBL/GenBank/DDBJ databases">
        <title>De no assembly of potato wild relative species, Solanum commersonii.</title>
        <authorList>
            <person name="Cho K."/>
        </authorList>
    </citation>
    <scope>NUCLEOTIDE SEQUENCE [LARGE SCALE GENOMIC DNA]</scope>
    <source>
        <strain evidence="2">LZ3.2</strain>
        <tissue evidence="2">Leaf</tissue>
    </source>
</reference>
<evidence type="ECO:0000313" key="2">
    <source>
        <dbReference type="EMBL" id="KAG5571331.1"/>
    </source>
</evidence>
<evidence type="ECO:0000313" key="3">
    <source>
        <dbReference type="Proteomes" id="UP000824120"/>
    </source>
</evidence>
<evidence type="ECO:0000256" key="1">
    <source>
        <dbReference type="SAM" id="MobiDB-lite"/>
    </source>
</evidence>
<accession>A0A9J5W6S5</accession>
<sequence>KLFVRVDFYYEWIVKKNRYIWHWKDGKKQSVGMAVKRNILYDDFMNLIIHSCGLNFQPKDFVIGYIPVFFIIRSQQDMLNDEFDGVDINNHDDEIEGDEVSDLRNNNPPTPIIGRNNPTSSQ</sequence>
<dbReference type="Proteomes" id="UP000824120">
    <property type="component" value="Chromosome 12"/>
</dbReference>
<protein>
    <submittedName>
        <fullName evidence="2">Uncharacterized protein</fullName>
    </submittedName>
</protein>
<feature type="region of interest" description="Disordered" evidence="1">
    <location>
        <begin position="98"/>
        <end position="122"/>
    </location>
</feature>
<feature type="non-terminal residue" evidence="2">
    <location>
        <position position="122"/>
    </location>
</feature>
<dbReference type="AlphaFoldDB" id="A0A9J5W6S5"/>
<name>A0A9J5W6S5_SOLCO</name>